<dbReference type="OrthoDB" id="3637047at2759"/>
<sequence>MYTMQILSGLGLIASLAHATPRDLGVSRQQGGRPICTDGGELRCCGAVFNGDNAPVELLTELSCYDLTPATTNCILTETTPDADGSCPGYWQCCHVLLDPLLGLYCGPPPGPCQGQEAPPRCLDIINGRFGVCPASSPLKGLLDTDGKYTPGSGRFVAHKVSGPGGAGEDPLTGLGLDGLLPGITGLLNGRDLSSLDGGEAEVPSK</sequence>
<dbReference type="Proteomes" id="UP000756132">
    <property type="component" value="Chromosome 5"/>
</dbReference>
<evidence type="ECO:0000313" key="4">
    <source>
        <dbReference type="Proteomes" id="UP000756132"/>
    </source>
</evidence>
<reference evidence="3" key="2">
    <citation type="submission" date="2021-12" db="EMBL/GenBank/DDBJ databases">
        <authorList>
            <person name="Zaccaron A."/>
            <person name="Stergiopoulos I."/>
        </authorList>
    </citation>
    <scope>NUCLEOTIDE SEQUENCE</scope>
    <source>
        <strain evidence="3">Race5_Kim</strain>
    </source>
</reference>
<evidence type="ECO:0000313" key="3">
    <source>
        <dbReference type="EMBL" id="UJO17283.1"/>
    </source>
</evidence>
<evidence type="ECO:0000256" key="1">
    <source>
        <dbReference type="SAM" id="SignalP"/>
    </source>
</evidence>
<reference evidence="3" key="3">
    <citation type="journal article" date="2022" name="Microb. Genom.">
        <title>A chromosome-scale genome assembly of the tomato pathogen Cladosporium fulvum reveals a compartmentalized genome architecture and the presence of a dispensable chromosome.</title>
        <authorList>
            <person name="Zaccaron A.Z."/>
            <person name="Chen L.H."/>
            <person name="Samaras A."/>
            <person name="Stergiopoulos I."/>
        </authorList>
    </citation>
    <scope>NUCLEOTIDE SEQUENCE</scope>
    <source>
        <strain evidence="3">Race5_Kim</strain>
    </source>
</reference>
<dbReference type="EMBL" id="KX943087">
    <property type="protein sequence ID" value="AQA29258.1"/>
    <property type="molecule type" value="Genomic_DNA"/>
</dbReference>
<keyword evidence="1" id="KW-0732">Signal</keyword>
<dbReference type="AlphaFoldDB" id="A0A1P8YXM9"/>
<protein>
    <submittedName>
        <fullName evidence="3">Ecp14-1</fullName>
    </submittedName>
    <submittedName>
        <fullName evidence="2">Extracellular protein 14-1</fullName>
    </submittedName>
</protein>
<gene>
    <name evidence="2" type="primary">Ecp14-1</name>
    <name evidence="3" type="ORF">CLAFUR5_06015</name>
</gene>
<proteinExistence type="predicted"/>
<dbReference type="EMBL" id="CP090167">
    <property type="protein sequence ID" value="UJO17283.1"/>
    <property type="molecule type" value="Genomic_DNA"/>
</dbReference>
<feature type="chain" id="PRO_5040573443" evidence="1">
    <location>
        <begin position="20"/>
        <end position="206"/>
    </location>
</feature>
<accession>A0A1P8YXM9</accession>
<feature type="signal peptide" evidence="1">
    <location>
        <begin position="1"/>
        <end position="19"/>
    </location>
</feature>
<reference evidence="2" key="1">
    <citation type="submission" date="2016-10" db="EMBL/GenBank/DDBJ databases">
        <title>Novel effectors identified in the apoplast of Cladosporium fulvum-infected tomato.</title>
        <authorList>
            <person name="Mesarich C.H."/>
            <person name="de Wit P.J.G.M."/>
        </authorList>
    </citation>
    <scope>NUCLEOTIDE SEQUENCE</scope>
    <source>
        <strain evidence="2">0WU</strain>
    </source>
</reference>
<keyword evidence="4" id="KW-1185">Reference proteome</keyword>
<organism evidence="2">
    <name type="scientific">Passalora fulva</name>
    <name type="common">Tomato leaf mold</name>
    <name type="synonym">Cladosporium fulvum</name>
    <dbReference type="NCBI Taxonomy" id="5499"/>
    <lineage>
        <taxon>Eukaryota</taxon>
        <taxon>Fungi</taxon>
        <taxon>Dikarya</taxon>
        <taxon>Ascomycota</taxon>
        <taxon>Pezizomycotina</taxon>
        <taxon>Dothideomycetes</taxon>
        <taxon>Dothideomycetidae</taxon>
        <taxon>Mycosphaerellales</taxon>
        <taxon>Mycosphaerellaceae</taxon>
        <taxon>Fulvia</taxon>
    </lineage>
</organism>
<name>A0A1P8YXM9_PASFU</name>
<evidence type="ECO:0000313" key="2">
    <source>
        <dbReference type="EMBL" id="AQA29258.1"/>
    </source>
</evidence>